<evidence type="ECO:0000313" key="3">
    <source>
        <dbReference type="EMBL" id="MFC6765582.1"/>
    </source>
</evidence>
<dbReference type="PROSITE" id="PS50110">
    <property type="entry name" value="RESPONSE_REGULATORY"/>
    <property type="match status" value="1"/>
</dbReference>
<gene>
    <name evidence="3" type="ORF">ACFQE6_11460</name>
</gene>
<name>A0ABD5SPQ1_9EURY</name>
<dbReference type="InterPro" id="IPR001789">
    <property type="entry name" value="Sig_transdc_resp-reg_receiver"/>
</dbReference>
<organism evidence="3 4">
    <name type="scientific">Natrinema soli</name>
    <dbReference type="NCBI Taxonomy" id="1930624"/>
    <lineage>
        <taxon>Archaea</taxon>
        <taxon>Methanobacteriati</taxon>
        <taxon>Methanobacteriota</taxon>
        <taxon>Stenosarchaea group</taxon>
        <taxon>Halobacteria</taxon>
        <taxon>Halobacteriales</taxon>
        <taxon>Natrialbaceae</taxon>
        <taxon>Natrinema</taxon>
    </lineage>
</organism>
<dbReference type="AlphaFoldDB" id="A0ABD5SPQ1"/>
<dbReference type="Gene3D" id="3.40.50.2300">
    <property type="match status" value="1"/>
</dbReference>
<comment type="caution">
    <text evidence="1">Lacks conserved residue(s) required for the propagation of feature annotation.</text>
</comment>
<keyword evidence="4" id="KW-1185">Reference proteome</keyword>
<evidence type="ECO:0000313" key="4">
    <source>
        <dbReference type="Proteomes" id="UP001596383"/>
    </source>
</evidence>
<comment type="caution">
    <text evidence="3">The sequence shown here is derived from an EMBL/GenBank/DDBJ whole genome shotgun (WGS) entry which is preliminary data.</text>
</comment>
<dbReference type="Pfam" id="PF08663">
    <property type="entry name" value="HalX"/>
    <property type="match status" value="1"/>
</dbReference>
<evidence type="ECO:0000256" key="1">
    <source>
        <dbReference type="PROSITE-ProRule" id="PRU00169"/>
    </source>
</evidence>
<evidence type="ECO:0000259" key="2">
    <source>
        <dbReference type="PROSITE" id="PS50110"/>
    </source>
</evidence>
<reference evidence="3 4" key="1">
    <citation type="journal article" date="2019" name="Int. J. Syst. Evol. Microbiol.">
        <title>The Global Catalogue of Microorganisms (GCM) 10K type strain sequencing project: providing services to taxonomists for standard genome sequencing and annotation.</title>
        <authorList>
            <consortium name="The Broad Institute Genomics Platform"/>
            <consortium name="The Broad Institute Genome Sequencing Center for Infectious Disease"/>
            <person name="Wu L."/>
            <person name="Ma J."/>
        </authorList>
    </citation>
    <scope>NUCLEOTIDE SEQUENCE [LARGE SCALE GENOMIC DNA]</scope>
    <source>
        <strain evidence="3 4">LMG 29247</strain>
    </source>
</reference>
<dbReference type="InterPro" id="IPR011006">
    <property type="entry name" value="CheY-like_superfamily"/>
</dbReference>
<sequence length="194" mass="21180">MAGDTNTVLVADDDPTVVRKLRSWLADEYRVETTTDGDETLSIFEDADAVLVGHDLRTDSGTVVAAEIGCRMTAQTMAVLCDDQEVSPFPAVGAALEKPVENAALLETVDRLVRRARYEDLVAECATLAAERGALESRGDIANEEYETLQRRLDEVFAELDELVKTFDSDDFRAAFATCEFGSPAQPQSASERP</sequence>
<dbReference type="RefSeq" id="WP_273738605.1">
    <property type="nucleotide sequence ID" value="NZ_JAQIVI010000157.1"/>
</dbReference>
<dbReference type="EMBL" id="JBHSWV010000157">
    <property type="protein sequence ID" value="MFC6765582.1"/>
    <property type="molecule type" value="Genomic_DNA"/>
</dbReference>
<dbReference type="SUPFAM" id="SSF52172">
    <property type="entry name" value="CheY-like"/>
    <property type="match status" value="1"/>
</dbReference>
<dbReference type="InterPro" id="IPR013971">
    <property type="entry name" value="HalX_domain"/>
</dbReference>
<accession>A0ABD5SPQ1</accession>
<protein>
    <submittedName>
        <fullName evidence="3">HalX domain-containing protein</fullName>
    </submittedName>
</protein>
<dbReference type="Proteomes" id="UP001596383">
    <property type="component" value="Unassembled WGS sequence"/>
</dbReference>
<feature type="domain" description="Response regulatory" evidence="2">
    <location>
        <begin position="7"/>
        <end position="113"/>
    </location>
</feature>
<proteinExistence type="predicted"/>